<accession>A0A0C3NQG3</accession>
<protein>
    <submittedName>
        <fullName evidence="2">Uncharacterized protein</fullName>
    </submittedName>
</protein>
<reference evidence="3" key="2">
    <citation type="submission" date="2015-01" db="EMBL/GenBank/DDBJ databases">
        <title>Evolutionary Origins and Diversification of the Mycorrhizal Mutualists.</title>
        <authorList>
            <consortium name="DOE Joint Genome Institute"/>
            <consortium name="Mycorrhizal Genomics Consortium"/>
            <person name="Kohler A."/>
            <person name="Kuo A."/>
            <person name="Nagy L.G."/>
            <person name="Floudas D."/>
            <person name="Copeland A."/>
            <person name="Barry K.W."/>
            <person name="Cichocki N."/>
            <person name="Veneault-Fourrey C."/>
            <person name="LaButti K."/>
            <person name="Lindquist E.A."/>
            <person name="Lipzen A."/>
            <person name="Lundell T."/>
            <person name="Morin E."/>
            <person name="Murat C."/>
            <person name="Riley R."/>
            <person name="Ohm R."/>
            <person name="Sun H."/>
            <person name="Tunlid A."/>
            <person name="Henrissat B."/>
            <person name="Grigoriev I.V."/>
            <person name="Hibbett D.S."/>
            <person name="Martin F."/>
        </authorList>
    </citation>
    <scope>NUCLEOTIDE SEQUENCE [LARGE SCALE GENOMIC DNA]</scope>
    <source>
        <strain evidence="3">Marx 270</strain>
    </source>
</reference>
<evidence type="ECO:0000313" key="3">
    <source>
        <dbReference type="Proteomes" id="UP000054217"/>
    </source>
</evidence>
<sequence length="79" mass="7964">MIAGKGDFSVTCVREISVRMRRGFSVAAGQGGAHQLGPGSDYNQGAGANGGHGELQSSALQTPTARAKTGIPHTTGMHG</sequence>
<evidence type="ECO:0000313" key="2">
    <source>
        <dbReference type="EMBL" id="KIO03110.1"/>
    </source>
</evidence>
<dbReference type="Proteomes" id="UP000054217">
    <property type="component" value="Unassembled WGS sequence"/>
</dbReference>
<dbReference type="EMBL" id="KN831978">
    <property type="protein sequence ID" value="KIO03110.1"/>
    <property type="molecule type" value="Genomic_DNA"/>
</dbReference>
<dbReference type="HOGENOM" id="CLU_2606978_0_0_1"/>
<gene>
    <name evidence="2" type="ORF">M404DRAFT_1001726</name>
</gene>
<dbReference type="AlphaFoldDB" id="A0A0C3NQG3"/>
<feature type="compositionally biased region" description="Polar residues" evidence="1">
    <location>
        <begin position="55"/>
        <end position="64"/>
    </location>
</feature>
<name>A0A0C3NQG3_PISTI</name>
<evidence type="ECO:0000256" key="1">
    <source>
        <dbReference type="SAM" id="MobiDB-lite"/>
    </source>
</evidence>
<proteinExistence type="predicted"/>
<keyword evidence="3" id="KW-1185">Reference proteome</keyword>
<organism evidence="2 3">
    <name type="scientific">Pisolithus tinctorius Marx 270</name>
    <dbReference type="NCBI Taxonomy" id="870435"/>
    <lineage>
        <taxon>Eukaryota</taxon>
        <taxon>Fungi</taxon>
        <taxon>Dikarya</taxon>
        <taxon>Basidiomycota</taxon>
        <taxon>Agaricomycotina</taxon>
        <taxon>Agaricomycetes</taxon>
        <taxon>Agaricomycetidae</taxon>
        <taxon>Boletales</taxon>
        <taxon>Sclerodermatineae</taxon>
        <taxon>Pisolithaceae</taxon>
        <taxon>Pisolithus</taxon>
    </lineage>
</organism>
<feature type="region of interest" description="Disordered" evidence="1">
    <location>
        <begin position="28"/>
        <end position="79"/>
    </location>
</feature>
<dbReference type="InParanoid" id="A0A0C3NQG3"/>
<reference evidence="2 3" key="1">
    <citation type="submission" date="2014-04" db="EMBL/GenBank/DDBJ databases">
        <authorList>
            <consortium name="DOE Joint Genome Institute"/>
            <person name="Kuo A."/>
            <person name="Kohler A."/>
            <person name="Costa M.D."/>
            <person name="Nagy L.G."/>
            <person name="Floudas D."/>
            <person name="Copeland A."/>
            <person name="Barry K.W."/>
            <person name="Cichocki N."/>
            <person name="Veneault-Fourrey C."/>
            <person name="LaButti K."/>
            <person name="Lindquist E.A."/>
            <person name="Lipzen A."/>
            <person name="Lundell T."/>
            <person name="Morin E."/>
            <person name="Murat C."/>
            <person name="Sun H."/>
            <person name="Tunlid A."/>
            <person name="Henrissat B."/>
            <person name="Grigoriev I.V."/>
            <person name="Hibbett D.S."/>
            <person name="Martin F."/>
            <person name="Nordberg H.P."/>
            <person name="Cantor M.N."/>
            <person name="Hua S.X."/>
        </authorList>
    </citation>
    <scope>NUCLEOTIDE SEQUENCE [LARGE SCALE GENOMIC DNA]</scope>
    <source>
        <strain evidence="2 3">Marx 270</strain>
    </source>
</reference>